<gene>
    <name evidence="2" type="ORF">GCM10023208_16710</name>
</gene>
<dbReference type="Proteomes" id="UP001500518">
    <property type="component" value="Unassembled WGS sequence"/>
</dbReference>
<dbReference type="RefSeq" id="WP_346032659.1">
    <property type="nucleotide sequence ID" value="NZ_BAABHV010000010.1"/>
</dbReference>
<evidence type="ECO:0000313" key="2">
    <source>
        <dbReference type="EMBL" id="GAA5054158.1"/>
    </source>
</evidence>
<comment type="caution">
    <text evidence="2">The sequence shown here is derived from an EMBL/GenBank/DDBJ whole genome shotgun (WGS) entry which is preliminary data.</text>
</comment>
<accession>A0ABP9KEC4</accession>
<protein>
    <recommendedName>
        <fullName evidence="4">TonB C-terminal domain-containing protein</fullName>
    </recommendedName>
</protein>
<organism evidence="2 3">
    <name type="scientific">Erythrobacter westpacificensis</name>
    <dbReference type="NCBI Taxonomy" id="1055231"/>
    <lineage>
        <taxon>Bacteria</taxon>
        <taxon>Pseudomonadati</taxon>
        <taxon>Pseudomonadota</taxon>
        <taxon>Alphaproteobacteria</taxon>
        <taxon>Sphingomonadales</taxon>
        <taxon>Erythrobacteraceae</taxon>
        <taxon>Erythrobacter/Porphyrobacter group</taxon>
        <taxon>Erythrobacter</taxon>
    </lineage>
</organism>
<evidence type="ECO:0000313" key="3">
    <source>
        <dbReference type="Proteomes" id="UP001500518"/>
    </source>
</evidence>
<name>A0ABP9KEC4_9SPHN</name>
<evidence type="ECO:0008006" key="4">
    <source>
        <dbReference type="Google" id="ProtNLM"/>
    </source>
</evidence>
<dbReference type="EMBL" id="BAABHV010000010">
    <property type="protein sequence ID" value="GAA5054158.1"/>
    <property type="molecule type" value="Genomic_DNA"/>
</dbReference>
<feature type="chain" id="PRO_5047123878" description="TonB C-terminal domain-containing protein" evidence="1">
    <location>
        <begin position="24"/>
        <end position="291"/>
    </location>
</feature>
<feature type="signal peptide" evidence="1">
    <location>
        <begin position="1"/>
        <end position="23"/>
    </location>
</feature>
<evidence type="ECO:0000256" key="1">
    <source>
        <dbReference type="SAM" id="SignalP"/>
    </source>
</evidence>
<keyword evidence="3" id="KW-1185">Reference proteome</keyword>
<proteinExistence type="predicted"/>
<reference evidence="3" key="1">
    <citation type="journal article" date="2019" name="Int. J. Syst. Evol. Microbiol.">
        <title>The Global Catalogue of Microorganisms (GCM) 10K type strain sequencing project: providing services to taxonomists for standard genome sequencing and annotation.</title>
        <authorList>
            <consortium name="The Broad Institute Genomics Platform"/>
            <consortium name="The Broad Institute Genome Sequencing Center for Infectious Disease"/>
            <person name="Wu L."/>
            <person name="Ma J."/>
        </authorList>
    </citation>
    <scope>NUCLEOTIDE SEQUENCE [LARGE SCALE GENOMIC DNA]</scope>
    <source>
        <strain evidence="3">JCM 18014</strain>
    </source>
</reference>
<keyword evidence="1" id="KW-0732">Signal</keyword>
<sequence length="291" mass="31559">MGKFWILAGVCAALTAISPPAMAQSRVLAPIDDWDWGKTGEYCGLVRNFGDTESPVRIVIYSYGPQGNYRIVLSGADLPRNNDAVERGRAAFGDAGDLEDLHVIVGKRGEDGEIALQANRRSGLSLALTWSASDRETEVTIPLDPLATSFTIATPRMEPLTLEIGPMQSALADLATCEGQLLNDWGLDIADAAEVATPASVTNPLPLIRQFRLPPSIVINRRSQIINLRLVIDDDGELADCALQAPNFGEDVADDMCRVLAREGEFMPARSRTGEAVPSLLRVSYMMIIYD</sequence>